<sequence length="238" mass="27469">MSIKEIISFSLNKKIKEEVVLKHLNALKIDKSPGMDKLHPRLLKEIAESLANPLCIIYNQSLESKTVPNDWKNAMISAIFKKGNKSLDKNYRPVSLTSVVCKIMEKILREFIIEHMKKNNLFSKKQYRFIAGRSTGLQLLEVIDKWTEALDQGLDIDCIYTDFMKAFDKVPHKRLIAKIKNLGVNGRYSRVDNKPLEDRKQKGHSECSEVYVPAGLHFSHFHNILYLVSRIFLLISLI</sequence>
<reference evidence="2 3" key="1">
    <citation type="submission" date="2020-06" db="EMBL/GenBank/DDBJ databases">
        <authorList>
            <person name="Li R."/>
            <person name="Bekaert M."/>
        </authorList>
    </citation>
    <scope>NUCLEOTIDE SEQUENCE [LARGE SCALE GENOMIC DNA]</scope>
    <source>
        <strain evidence="3">wild</strain>
    </source>
</reference>
<gene>
    <name evidence="2" type="ORF">MCOR_47106</name>
</gene>
<proteinExistence type="predicted"/>
<evidence type="ECO:0000313" key="3">
    <source>
        <dbReference type="Proteomes" id="UP000507470"/>
    </source>
</evidence>
<dbReference type="OrthoDB" id="6129425at2759"/>
<name>A0A6J8E2N7_MYTCO</name>
<dbReference type="PANTHER" id="PTHR47510:SF3">
    <property type="entry name" value="ENDO_EXONUCLEASE_PHOSPHATASE DOMAIN-CONTAINING PROTEIN"/>
    <property type="match status" value="1"/>
</dbReference>
<feature type="domain" description="Reverse transcriptase" evidence="1">
    <location>
        <begin position="83"/>
        <end position="194"/>
    </location>
</feature>
<dbReference type="AlphaFoldDB" id="A0A6J8E2N7"/>
<evidence type="ECO:0000313" key="2">
    <source>
        <dbReference type="EMBL" id="CAC5414273.1"/>
    </source>
</evidence>
<evidence type="ECO:0000259" key="1">
    <source>
        <dbReference type="Pfam" id="PF00078"/>
    </source>
</evidence>
<dbReference type="InterPro" id="IPR000477">
    <property type="entry name" value="RT_dom"/>
</dbReference>
<dbReference type="Proteomes" id="UP000507470">
    <property type="component" value="Unassembled WGS sequence"/>
</dbReference>
<accession>A0A6J8E2N7</accession>
<dbReference type="InterPro" id="IPR043502">
    <property type="entry name" value="DNA/RNA_pol_sf"/>
</dbReference>
<dbReference type="EMBL" id="CACVKT020008339">
    <property type="protein sequence ID" value="CAC5414273.1"/>
    <property type="molecule type" value="Genomic_DNA"/>
</dbReference>
<protein>
    <recommendedName>
        <fullName evidence="1">Reverse transcriptase domain-containing protein</fullName>
    </recommendedName>
</protein>
<dbReference type="PANTHER" id="PTHR47510">
    <property type="entry name" value="REVERSE TRANSCRIPTASE DOMAIN-CONTAINING PROTEIN"/>
    <property type="match status" value="1"/>
</dbReference>
<dbReference type="Pfam" id="PF00078">
    <property type="entry name" value="RVT_1"/>
    <property type="match status" value="1"/>
</dbReference>
<keyword evidence="3" id="KW-1185">Reference proteome</keyword>
<organism evidence="2 3">
    <name type="scientific">Mytilus coruscus</name>
    <name type="common">Sea mussel</name>
    <dbReference type="NCBI Taxonomy" id="42192"/>
    <lineage>
        <taxon>Eukaryota</taxon>
        <taxon>Metazoa</taxon>
        <taxon>Spiralia</taxon>
        <taxon>Lophotrochozoa</taxon>
        <taxon>Mollusca</taxon>
        <taxon>Bivalvia</taxon>
        <taxon>Autobranchia</taxon>
        <taxon>Pteriomorphia</taxon>
        <taxon>Mytilida</taxon>
        <taxon>Mytiloidea</taxon>
        <taxon>Mytilidae</taxon>
        <taxon>Mytilinae</taxon>
        <taxon>Mytilus</taxon>
    </lineage>
</organism>
<dbReference type="SUPFAM" id="SSF56672">
    <property type="entry name" value="DNA/RNA polymerases"/>
    <property type="match status" value="1"/>
</dbReference>